<protein>
    <submittedName>
        <fullName evidence="1">Uncharacterized protein</fullName>
    </submittedName>
</protein>
<comment type="caution">
    <text evidence="1">The sequence shown here is derived from an EMBL/GenBank/DDBJ whole genome shotgun (WGS) entry which is preliminary data.</text>
</comment>
<dbReference type="AlphaFoldDB" id="I0W7W6"/>
<dbReference type="EMBL" id="AJJH01000176">
    <property type="protein sequence ID" value="EID72482.1"/>
    <property type="molecule type" value="Genomic_DNA"/>
</dbReference>
<organism evidence="1 2">
    <name type="scientific">Rhodococcus opacus RKJ300 = JCM 13270</name>
    <dbReference type="NCBI Taxonomy" id="1165867"/>
    <lineage>
        <taxon>Bacteria</taxon>
        <taxon>Bacillati</taxon>
        <taxon>Actinomycetota</taxon>
        <taxon>Actinomycetes</taxon>
        <taxon>Mycobacteriales</taxon>
        <taxon>Nocardiaceae</taxon>
        <taxon>Rhodococcus</taxon>
    </lineage>
</organism>
<dbReference type="PATRIC" id="fig|1165867.3.peg.7649"/>
<sequence length="117" mass="12945">MYHQFEIPAPDELARFHQITSEPLPDTPGGYILRASTDRNEDIELAVDPLGRSIRLRFSVLSHLAFDVFREGATTLRLAETDGSLVIAIEFEASEIAGTLNISVGSTINVKDSLLFR</sequence>
<dbReference type="RefSeq" id="WP_007301403.1">
    <property type="nucleotide sequence ID" value="NZ_AJJH01000176.1"/>
</dbReference>
<dbReference type="Proteomes" id="UP000006447">
    <property type="component" value="Unassembled WGS sequence"/>
</dbReference>
<accession>I0W7W6</accession>
<proteinExistence type="predicted"/>
<reference evidence="1 2" key="1">
    <citation type="journal article" date="2012" name="J. Bacteriol.">
        <title>Draft genome sequence of the nitrophenol-degrading actinomycete Rhodococcus imtechensis RKJ300.</title>
        <authorList>
            <person name="Vikram S."/>
            <person name="Kumar S."/>
            <person name="Subramanian S."/>
            <person name="Raghava G.P."/>
        </authorList>
    </citation>
    <scope>NUCLEOTIDE SEQUENCE [LARGE SCALE GENOMIC DNA]</scope>
    <source>
        <strain evidence="1 2">RKJ300</strain>
    </source>
</reference>
<evidence type="ECO:0000313" key="1">
    <source>
        <dbReference type="EMBL" id="EID72482.1"/>
    </source>
</evidence>
<name>I0W7W6_RHOOP</name>
<evidence type="ECO:0000313" key="2">
    <source>
        <dbReference type="Proteomes" id="UP000006447"/>
    </source>
</evidence>
<gene>
    <name evidence="1" type="ORF">W59_37318</name>
</gene>